<reference evidence="1 2" key="1">
    <citation type="journal article" date="2011" name="PLoS ONE">
        <title>The entomopathogenic bacterial endosymbionts xenorhabdus and photorhabdus: convergent lifestyles from divergent genomes.</title>
        <authorList>
            <person name="Chaston J.M."/>
            <person name="Suen G."/>
            <person name="Tucker S.L."/>
            <person name="Andersen A.W."/>
            <person name="Bhasin A."/>
            <person name="Bode E."/>
            <person name="Bode H.B."/>
            <person name="Brachmann A.O."/>
            <person name="Cowles C.E."/>
            <person name="Cowles K.N."/>
            <person name="Darby C."/>
            <person name="de Leon L."/>
            <person name="Drace K."/>
            <person name="Du Z."/>
            <person name="Givaudan A."/>
            <person name="Herbert Tran E.E."/>
            <person name="Jewell K.A."/>
            <person name="Knack J.J."/>
            <person name="Krasomil-Osterfeld K.C."/>
            <person name="Kukor R."/>
            <person name="Lanois A."/>
            <person name="Latreille P."/>
            <person name="Leimgruber N.K."/>
            <person name="Lipke C.M."/>
            <person name="Liu R."/>
            <person name="Lu X."/>
            <person name="Martens E.C."/>
            <person name="Marri P.R."/>
            <person name="Medigue C."/>
            <person name="Menard M.L."/>
            <person name="Miller N.M."/>
            <person name="Morales-Soto N."/>
            <person name="Norton S."/>
            <person name="Ogier J.C."/>
            <person name="Orchard S.S."/>
            <person name="Park D."/>
            <person name="Park Y."/>
            <person name="Qurollo B.A."/>
            <person name="Sugar D.R."/>
            <person name="Richards G.R."/>
            <person name="Rouy Z."/>
            <person name="Slominski B."/>
            <person name="Slominski K."/>
            <person name="Snyder H."/>
            <person name="Tjaden B.C."/>
            <person name="van der Hoeven R."/>
            <person name="Welch R.D."/>
            <person name="Wheeler C."/>
            <person name="Xiang B."/>
            <person name="Barbazuk B."/>
            <person name="Gaudriault S."/>
            <person name="Goodner B."/>
            <person name="Slater S.C."/>
            <person name="Forst S."/>
            <person name="Goldman B.S."/>
            <person name="Goodrich-Blair H."/>
        </authorList>
    </citation>
    <scope>NUCLEOTIDE SEQUENCE [LARGE SCALE GENOMIC DNA]</scope>
    <source>
        <strain evidence="2">ATCC 19061 / DSM 3370 / CCUG 14189 / LMG 1036 / NCIMB 9965 / AN6</strain>
    </source>
</reference>
<dbReference type="KEGG" id="xne:XNC1_1319"/>
<sequence>MLLFMVNTMAYTQWISNSRTDLYTSNQSYIHNRVIKSEMIENHQSERLKVYTTGN</sequence>
<dbReference type="AlphaFoldDB" id="D3VAE8"/>
<keyword evidence="2" id="KW-1185">Reference proteome</keyword>
<dbReference type="EMBL" id="FN667742">
    <property type="protein sequence ID" value="CBJ89384.1"/>
    <property type="molecule type" value="Genomic_DNA"/>
</dbReference>
<accession>D3VAE8</accession>
<protein>
    <submittedName>
        <fullName evidence="1">Uncharacterized protein</fullName>
    </submittedName>
</protein>
<dbReference type="HOGENOM" id="CLU_3174944_0_0_6"/>
<organism evidence="1 2">
    <name type="scientific">Xenorhabdus nematophila (strain ATCC 19061 / DSM 3370 / CCUG 14189 / LMG 1036 / NCIMB 9965 / AN6)</name>
    <dbReference type="NCBI Taxonomy" id="406817"/>
    <lineage>
        <taxon>Bacteria</taxon>
        <taxon>Pseudomonadati</taxon>
        <taxon>Pseudomonadota</taxon>
        <taxon>Gammaproteobacteria</taxon>
        <taxon>Enterobacterales</taxon>
        <taxon>Morganellaceae</taxon>
        <taxon>Xenorhabdus</taxon>
    </lineage>
</organism>
<evidence type="ECO:0000313" key="2">
    <source>
        <dbReference type="Proteomes" id="UP000008075"/>
    </source>
</evidence>
<evidence type="ECO:0000313" key="1">
    <source>
        <dbReference type="EMBL" id="CBJ89384.1"/>
    </source>
</evidence>
<gene>
    <name evidence="1" type="ordered locus">XNC1_1319</name>
</gene>
<name>D3VAE8_XENNA</name>
<dbReference type="Proteomes" id="UP000008075">
    <property type="component" value="Chromosome"/>
</dbReference>
<proteinExistence type="predicted"/>